<dbReference type="PROSITE" id="PS51382">
    <property type="entry name" value="SPX"/>
    <property type="match status" value="1"/>
</dbReference>
<dbReference type="EMBL" id="AMYB01000004">
    <property type="protein sequence ID" value="OAD03552.1"/>
    <property type="molecule type" value="Genomic_DNA"/>
</dbReference>
<evidence type="ECO:0000313" key="10">
    <source>
        <dbReference type="Proteomes" id="UP000077051"/>
    </source>
</evidence>
<dbReference type="Pfam" id="PF03124">
    <property type="entry name" value="EXS"/>
    <property type="match status" value="1"/>
</dbReference>
<evidence type="ECO:0000256" key="3">
    <source>
        <dbReference type="ARBA" id="ARBA00022692"/>
    </source>
</evidence>
<evidence type="ECO:0008006" key="11">
    <source>
        <dbReference type="Google" id="ProtNLM"/>
    </source>
</evidence>
<feature type="compositionally biased region" description="Acidic residues" evidence="6">
    <location>
        <begin position="597"/>
        <end position="616"/>
    </location>
</feature>
<gene>
    <name evidence="9" type="ORF">MUCCIDRAFT_189675</name>
</gene>
<dbReference type="InterPro" id="IPR004331">
    <property type="entry name" value="SPX_dom"/>
</dbReference>
<dbReference type="PROSITE" id="PS51380">
    <property type="entry name" value="EXS"/>
    <property type="match status" value="1"/>
</dbReference>
<protein>
    <recommendedName>
        <fullName evidence="11">SPX domain-containing protein</fullName>
    </recommendedName>
</protein>
<keyword evidence="3" id="KW-0812">Transmembrane</keyword>
<evidence type="ECO:0000256" key="4">
    <source>
        <dbReference type="ARBA" id="ARBA00022989"/>
    </source>
</evidence>
<evidence type="ECO:0000256" key="6">
    <source>
        <dbReference type="SAM" id="MobiDB-lite"/>
    </source>
</evidence>
<comment type="caution">
    <text evidence="9">The sequence shown here is derived from an EMBL/GenBank/DDBJ whole genome shotgun (WGS) entry which is preliminary data.</text>
</comment>
<comment type="similarity">
    <text evidence="2">Belongs to the SYG1 (TC 2.A.94) family.</text>
</comment>
<keyword evidence="5" id="KW-0472">Membrane</keyword>
<feature type="domain" description="SPX" evidence="8">
    <location>
        <begin position="1"/>
        <end position="279"/>
    </location>
</feature>
<evidence type="ECO:0000256" key="5">
    <source>
        <dbReference type="ARBA" id="ARBA00023136"/>
    </source>
</evidence>
<organism evidence="9 10">
    <name type="scientific">Mucor lusitanicus CBS 277.49</name>
    <dbReference type="NCBI Taxonomy" id="747725"/>
    <lineage>
        <taxon>Eukaryota</taxon>
        <taxon>Fungi</taxon>
        <taxon>Fungi incertae sedis</taxon>
        <taxon>Mucoromycota</taxon>
        <taxon>Mucoromycotina</taxon>
        <taxon>Mucoromycetes</taxon>
        <taxon>Mucorales</taxon>
        <taxon>Mucorineae</taxon>
        <taxon>Mucoraceae</taxon>
        <taxon>Mucor</taxon>
    </lineage>
</organism>
<feature type="region of interest" description="Disordered" evidence="6">
    <location>
        <begin position="587"/>
        <end position="622"/>
    </location>
</feature>
<evidence type="ECO:0000256" key="2">
    <source>
        <dbReference type="ARBA" id="ARBA00009665"/>
    </source>
</evidence>
<evidence type="ECO:0000259" key="7">
    <source>
        <dbReference type="PROSITE" id="PS51380"/>
    </source>
</evidence>
<keyword evidence="10" id="KW-1185">Reference proteome</keyword>
<evidence type="ECO:0000256" key="1">
    <source>
        <dbReference type="ARBA" id="ARBA00004141"/>
    </source>
</evidence>
<evidence type="ECO:0000259" key="8">
    <source>
        <dbReference type="PROSITE" id="PS51382"/>
    </source>
</evidence>
<dbReference type="OrthoDB" id="9970435at2759"/>
<sequence length="622" mass="73060">MKFAKYLESQSVPEWRKAYISYKGLKKKLKQVERFRKYKERKAAIQLDNVFQELEDGNDSYYWPHHNPSISMRPQSIMSRLSSRFSSRHDGDDRPSSRQASFPSSTTTLSVLDQVLFHASASERHFFDALDLELDKISRFYDEKEKESRLKLDALKVQMQFIAEYGRHLVNIGANQQQDANLPPPEMIGHHRLYNWFRYQDPHTQSYTLSELSPNFDYVGDQRISYNVARNRLKKAVTEYYRSLEFLKSYKTLNETGFQKILKKFDKIAGWKASDLYTQTIKKHHWASTTDLDFIIKETENLYINEFADGHRRRGMRKLRAPEKNEEHNSTILRIGIFLAKYSSSIMAAIVTGLRRMYPSTSMTIFWIMTCLFNSMYTSTWDIKMDWGLLRPNSKNFLLRDELVFYRWTYYAAVPVNILLRFSWTLSIVKLRMNGQLLGILVALLEAYRRIQWNFFRLENEHLNNCGQYRAIKEIPLPFPLSDTDIKTEGLYSDEEERISILSNKLTKQESHHNSFVPAIMIPVSRHPSARQSIGLAESVHRGSFYGRRDFENKHDDTSDIAVGSVNNGKLCRKPSTLDNVLTRIKSMKNSDHSDESEAEFYDDYDDDDDDDFEDYYDGREN</sequence>
<dbReference type="PANTHER" id="PTHR10783">
    <property type="entry name" value="XENOTROPIC AND POLYTROPIC RETROVIRUS RECEPTOR 1-RELATED"/>
    <property type="match status" value="1"/>
</dbReference>
<dbReference type="GO" id="GO:0016020">
    <property type="term" value="C:membrane"/>
    <property type="evidence" value="ECO:0007669"/>
    <property type="project" value="UniProtKB-SubCell"/>
</dbReference>
<dbReference type="GO" id="GO:0005737">
    <property type="term" value="C:cytoplasm"/>
    <property type="evidence" value="ECO:0007669"/>
    <property type="project" value="TreeGrafter"/>
</dbReference>
<evidence type="ECO:0000313" key="9">
    <source>
        <dbReference type="EMBL" id="OAD03552.1"/>
    </source>
</evidence>
<feature type="domain" description="EXS" evidence="7">
    <location>
        <begin position="294"/>
        <end position="489"/>
    </location>
</feature>
<accession>A0A162TCH7</accession>
<dbReference type="CDD" id="cd14475">
    <property type="entry name" value="SPX_SYG1_like"/>
    <property type="match status" value="1"/>
</dbReference>
<name>A0A162TCH7_MUCCL</name>
<keyword evidence="4" id="KW-1133">Transmembrane helix</keyword>
<dbReference type="STRING" id="747725.A0A162TCH7"/>
<proteinExistence type="inferred from homology"/>
<reference evidence="9 10" key="1">
    <citation type="submission" date="2015-06" db="EMBL/GenBank/DDBJ databases">
        <title>Expansion of signal transduction pathways in fungi by whole-genome duplication.</title>
        <authorList>
            <consortium name="DOE Joint Genome Institute"/>
            <person name="Corrochano L.M."/>
            <person name="Kuo A."/>
            <person name="Marcet-Houben M."/>
            <person name="Polaino S."/>
            <person name="Salamov A."/>
            <person name="Villalobos J.M."/>
            <person name="Alvarez M.I."/>
            <person name="Avalos J."/>
            <person name="Benito E.P."/>
            <person name="Benoit I."/>
            <person name="Burger G."/>
            <person name="Camino L.P."/>
            <person name="Canovas D."/>
            <person name="Cerda-Olmedo E."/>
            <person name="Cheng J.-F."/>
            <person name="Dominguez A."/>
            <person name="Elias M."/>
            <person name="Eslava A.P."/>
            <person name="Glaser F."/>
            <person name="Grimwood J."/>
            <person name="Gutierrez G."/>
            <person name="Heitman J."/>
            <person name="Henrissat B."/>
            <person name="Iturriaga E.A."/>
            <person name="Lang B.F."/>
            <person name="Lavin J.L."/>
            <person name="Lee S."/>
            <person name="Li W."/>
            <person name="Lindquist E."/>
            <person name="Lopez-Garcia S."/>
            <person name="Luque E.M."/>
            <person name="Marcos A.T."/>
            <person name="Martin J."/>
            <person name="Mccluskey K."/>
            <person name="Medina H.R."/>
            <person name="Miralles-Duran A."/>
            <person name="Miyazaki A."/>
            <person name="Munoz-Torres E."/>
            <person name="Oguiza J.A."/>
            <person name="Ohm R."/>
            <person name="Olmedo M."/>
            <person name="Orejas M."/>
            <person name="Ortiz-Castellanos L."/>
            <person name="Pisabarro A.G."/>
            <person name="Rodriguez-Romero J."/>
            <person name="Ruiz-Herrera J."/>
            <person name="Ruiz-Vazquez R."/>
            <person name="Sanz C."/>
            <person name="Schackwitz W."/>
            <person name="Schmutz J."/>
            <person name="Shahriari M."/>
            <person name="Shelest E."/>
            <person name="Silva-Franco F."/>
            <person name="Soanes D."/>
            <person name="Syed K."/>
            <person name="Tagua V.G."/>
            <person name="Talbot N.J."/>
            <person name="Thon M."/>
            <person name="De Vries R.P."/>
            <person name="Wiebenga A."/>
            <person name="Yadav J.S."/>
            <person name="Braun E.L."/>
            <person name="Baker S."/>
            <person name="Garre V."/>
            <person name="Horwitz B."/>
            <person name="Torres-Martinez S."/>
            <person name="Idnurm A."/>
            <person name="Herrera-Estrella A."/>
            <person name="Gabaldon T."/>
            <person name="Grigoriev I.V."/>
        </authorList>
    </citation>
    <scope>NUCLEOTIDE SEQUENCE [LARGE SCALE GENOMIC DNA]</scope>
    <source>
        <strain evidence="9 10">CBS 277.49</strain>
    </source>
</reference>
<dbReference type="Proteomes" id="UP000077051">
    <property type="component" value="Unassembled WGS sequence"/>
</dbReference>
<feature type="region of interest" description="Disordered" evidence="6">
    <location>
        <begin position="81"/>
        <end position="105"/>
    </location>
</feature>
<dbReference type="AlphaFoldDB" id="A0A162TCH7"/>
<dbReference type="Pfam" id="PF03105">
    <property type="entry name" value="SPX"/>
    <property type="match status" value="2"/>
</dbReference>
<dbReference type="InterPro" id="IPR004342">
    <property type="entry name" value="EXS_C"/>
</dbReference>
<comment type="subcellular location">
    <subcellularLocation>
        <location evidence="1">Membrane</location>
        <topology evidence="1">Multi-pass membrane protein</topology>
    </subcellularLocation>
</comment>
<feature type="compositionally biased region" description="Basic and acidic residues" evidence="6">
    <location>
        <begin position="87"/>
        <end position="96"/>
    </location>
</feature>
<dbReference type="VEuPathDB" id="FungiDB:MUCCIDRAFT_189675"/>